<reference evidence="2 3" key="1">
    <citation type="journal article" date="2019" name="Environ. Microbiol.">
        <title>At the nexus of three kingdoms: the genome of the mycorrhizal fungus Gigaspora margarita provides insights into plant, endobacterial and fungal interactions.</title>
        <authorList>
            <person name="Venice F."/>
            <person name="Ghignone S."/>
            <person name="Salvioli di Fossalunga A."/>
            <person name="Amselem J."/>
            <person name="Novero M."/>
            <person name="Xianan X."/>
            <person name="Sedzielewska Toro K."/>
            <person name="Morin E."/>
            <person name="Lipzen A."/>
            <person name="Grigoriev I.V."/>
            <person name="Henrissat B."/>
            <person name="Martin F.M."/>
            <person name="Bonfante P."/>
        </authorList>
    </citation>
    <scope>NUCLEOTIDE SEQUENCE [LARGE SCALE GENOMIC DNA]</scope>
    <source>
        <strain evidence="2 3">BEG34</strain>
    </source>
</reference>
<dbReference type="InterPro" id="IPR018851">
    <property type="entry name" value="Borealin_N"/>
</dbReference>
<evidence type="ECO:0000313" key="3">
    <source>
        <dbReference type="Proteomes" id="UP000439903"/>
    </source>
</evidence>
<dbReference type="Gene3D" id="6.10.250.1900">
    <property type="match status" value="1"/>
</dbReference>
<accession>A0A8H3X529</accession>
<keyword evidence="3" id="KW-1185">Reference proteome</keyword>
<comment type="caution">
    <text evidence="2">The sequence shown here is derived from an EMBL/GenBank/DDBJ whole genome shotgun (WGS) entry which is preliminary data.</text>
</comment>
<dbReference type="AlphaFoldDB" id="A0A8H3X529"/>
<dbReference type="OrthoDB" id="2392550at2759"/>
<proteinExistence type="predicted"/>
<dbReference type="Pfam" id="PF10444">
    <property type="entry name" value="Nbl1_Borealin_N"/>
    <property type="match status" value="1"/>
</dbReference>
<dbReference type="EMBL" id="WTPW01001737">
    <property type="protein sequence ID" value="KAF0417323.1"/>
    <property type="molecule type" value="Genomic_DNA"/>
</dbReference>
<evidence type="ECO:0000259" key="1">
    <source>
        <dbReference type="Pfam" id="PF10444"/>
    </source>
</evidence>
<dbReference type="Proteomes" id="UP000439903">
    <property type="component" value="Unassembled WGS sequence"/>
</dbReference>
<sequence>MDIETFLDEQQKLINSYSSEFDENAFKNLTLTVEEKQIILTTLELEMETRILKLKQKAEELSASLILRSQLEIAKLPKEIRQLPLSDFINIYHSDPREYFEKQVAKKVKEYDNQLTPLMESKKRKWTLHNLRRKDDEPDILTDDEGLPKKRLGNIVSYHSPHNELTRLKPSRIPRSPMFRRNIKEDTNILSSAIIRQKNSFTNGSIFRVTESQVCQWINYYEIYDFYAFSNKLSNLITFSQNLIQSFLQRSNR</sequence>
<protein>
    <recommendedName>
        <fullName evidence="1">Borealin N-terminal domain-containing protein</fullName>
    </recommendedName>
</protein>
<name>A0A8H3X529_GIGMA</name>
<evidence type="ECO:0000313" key="2">
    <source>
        <dbReference type="EMBL" id="KAF0417323.1"/>
    </source>
</evidence>
<gene>
    <name evidence="2" type="ORF">F8M41_007330</name>
</gene>
<feature type="domain" description="Borealin N-terminal" evidence="1">
    <location>
        <begin position="35"/>
        <end position="90"/>
    </location>
</feature>
<organism evidence="2 3">
    <name type="scientific">Gigaspora margarita</name>
    <dbReference type="NCBI Taxonomy" id="4874"/>
    <lineage>
        <taxon>Eukaryota</taxon>
        <taxon>Fungi</taxon>
        <taxon>Fungi incertae sedis</taxon>
        <taxon>Mucoromycota</taxon>
        <taxon>Glomeromycotina</taxon>
        <taxon>Glomeromycetes</taxon>
        <taxon>Diversisporales</taxon>
        <taxon>Gigasporaceae</taxon>
        <taxon>Gigaspora</taxon>
    </lineage>
</organism>